<dbReference type="GO" id="GO:0016020">
    <property type="term" value="C:membrane"/>
    <property type="evidence" value="ECO:0007669"/>
    <property type="project" value="InterPro"/>
</dbReference>
<evidence type="ECO:0000256" key="1">
    <source>
        <dbReference type="ARBA" id="ARBA00001913"/>
    </source>
</evidence>
<dbReference type="Pfam" id="PF01532">
    <property type="entry name" value="Glyco_hydro_47"/>
    <property type="match status" value="1"/>
</dbReference>
<feature type="binding site" evidence="6">
    <location>
        <position position="480"/>
    </location>
    <ligand>
        <name>Ca(2+)</name>
        <dbReference type="ChEBI" id="CHEBI:29108"/>
    </ligand>
</feature>
<keyword evidence="4 7" id="KW-0378">Hydrolase</keyword>
<dbReference type="GO" id="GO:0036503">
    <property type="term" value="P:ERAD pathway"/>
    <property type="evidence" value="ECO:0007669"/>
    <property type="project" value="UniProtKB-ARBA"/>
</dbReference>
<evidence type="ECO:0000313" key="8">
    <source>
        <dbReference type="EMBL" id="RAR05574.1"/>
    </source>
</evidence>
<dbReference type="InterPro" id="IPR001382">
    <property type="entry name" value="Glyco_hydro_47"/>
</dbReference>
<dbReference type="EC" id="3.2.1.-" evidence="7"/>
<comment type="similarity">
    <text evidence="3 7">Belongs to the glycosyl hydrolase 47 family.</text>
</comment>
<reference evidence="9" key="1">
    <citation type="submission" date="2018-05" db="EMBL/GenBank/DDBJ databases">
        <title>Draft genome sequence of Stemphylium lycopersici strain CIDEFI 213.</title>
        <authorList>
            <person name="Medina R."/>
            <person name="Franco M.E.E."/>
            <person name="Lucentini C.G."/>
            <person name="Saparrat M.C.N."/>
            <person name="Balatti P.A."/>
        </authorList>
    </citation>
    <scope>NUCLEOTIDE SEQUENCE [LARGE SCALE GENOMIC DNA]</scope>
    <source>
        <strain evidence="9">CIDEFI 213</strain>
    </source>
</reference>
<keyword evidence="6" id="KW-0479">Metal-binding</keyword>
<evidence type="ECO:0000313" key="9">
    <source>
        <dbReference type="Proteomes" id="UP000249619"/>
    </source>
</evidence>
<dbReference type="OrthoDB" id="8118055at2759"/>
<evidence type="ECO:0000256" key="2">
    <source>
        <dbReference type="ARBA" id="ARBA00004922"/>
    </source>
</evidence>
<evidence type="ECO:0000256" key="5">
    <source>
        <dbReference type="ARBA" id="ARBA00023157"/>
    </source>
</evidence>
<dbReference type="GO" id="GO:0005509">
    <property type="term" value="F:calcium ion binding"/>
    <property type="evidence" value="ECO:0007669"/>
    <property type="project" value="InterPro"/>
</dbReference>
<dbReference type="AlphaFoldDB" id="A0A364MWE9"/>
<dbReference type="PRINTS" id="PR00747">
    <property type="entry name" value="GLYHDRLASE47"/>
</dbReference>
<dbReference type="PANTHER" id="PTHR11742:SF89">
    <property type="entry name" value="ALPHA-1,2-MANNOSIDASE"/>
    <property type="match status" value="1"/>
</dbReference>
<dbReference type="PANTHER" id="PTHR11742">
    <property type="entry name" value="MANNOSYL-OLIGOSACCHARIDE ALPHA-1,2-MANNOSIDASE-RELATED"/>
    <property type="match status" value="1"/>
</dbReference>
<dbReference type="UniPathway" id="UPA00378"/>
<dbReference type="SUPFAM" id="SSF48225">
    <property type="entry name" value="Seven-hairpin glycosidases"/>
    <property type="match status" value="1"/>
</dbReference>
<dbReference type="InterPro" id="IPR012341">
    <property type="entry name" value="6hp_glycosidase-like_sf"/>
</dbReference>
<protein>
    <recommendedName>
        <fullName evidence="7">alpha-1,2-Mannosidase</fullName>
        <ecNumber evidence="7">3.2.1.-</ecNumber>
    </recommendedName>
</protein>
<dbReference type="STRING" id="183478.A0A364MWE9"/>
<dbReference type="InterPro" id="IPR036026">
    <property type="entry name" value="Seven-hairpin_glycosidases"/>
</dbReference>
<sequence length="490" mass="54076">MHTRKVSFGLVVRKRRQASIKATFEGYWRAYKQGVAEDGKMHTILTERSSALIDSLDTLWIMGLSAKFEKVVSIAVEMDLAPTDQLLSLSQTTRLLSVLLAVYDLTPCKDIRLLSKVMELGDMLYTFFDTPNRMPITSWNATKAANREEQAAAPHATPADLTSHSLVFTRLSQLTNDMRYYDAVTRITTALATQHHTTRIPGLWPTSINSQALDFAINNTFNLDTTSLPAYADPPLLLHLLAVSPATSPYTTLSTTAIDAIIRNLLFRPITPNNASILMASAAYTTPNGHVTRAHAISASSCALGSTLALSAALTRNGTHLVYARLVTEGCIWASLHSPFTSSTGTNIMPDSFAMLACSSADLKNGAEDCTFNSAVWPRQEHPGFEKVGDDARRAVVIRPEVMMSLFTLYRVTGEERWSEIAWEMWEGVEQTIREGLGQMQKGNVGDEEEFARVVQTLKYFYLLFSEPNVLSLDDWVIGSDGHALRAGSQ</sequence>
<keyword evidence="9" id="KW-1185">Reference proteome</keyword>
<dbReference type="GO" id="GO:0004571">
    <property type="term" value="F:mannosyl-oligosaccharide 1,2-alpha-mannosidase activity"/>
    <property type="evidence" value="ECO:0007669"/>
    <property type="project" value="InterPro"/>
</dbReference>
<evidence type="ECO:0000256" key="3">
    <source>
        <dbReference type="ARBA" id="ARBA00007658"/>
    </source>
</evidence>
<proteinExistence type="inferred from homology"/>
<dbReference type="EMBL" id="QGDH01000130">
    <property type="protein sequence ID" value="RAR05574.1"/>
    <property type="molecule type" value="Genomic_DNA"/>
</dbReference>
<accession>A0A364MWE9</accession>
<evidence type="ECO:0000256" key="4">
    <source>
        <dbReference type="ARBA" id="ARBA00022801"/>
    </source>
</evidence>
<dbReference type="GO" id="GO:0005783">
    <property type="term" value="C:endoplasmic reticulum"/>
    <property type="evidence" value="ECO:0007669"/>
    <property type="project" value="TreeGrafter"/>
</dbReference>
<evidence type="ECO:0000256" key="6">
    <source>
        <dbReference type="PIRSR" id="PIRSR601382-2"/>
    </source>
</evidence>
<name>A0A364MWE9_STELY</name>
<evidence type="ECO:0000256" key="7">
    <source>
        <dbReference type="RuleBase" id="RU361193"/>
    </source>
</evidence>
<keyword evidence="5" id="KW-1015">Disulfide bond</keyword>
<comment type="cofactor">
    <cofactor evidence="1 6">
        <name>Ca(2+)</name>
        <dbReference type="ChEBI" id="CHEBI:29108"/>
    </cofactor>
</comment>
<comment type="pathway">
    <text evidence="2">Protein modification; protein glycosylation.</text>
</comment>
<keyword evidence="6" id="KW-0106">Calcium</keyword>
<dbReference type="Gene3D" id="1.50.10.10">
    <property type="match status" value="1"/>
</dbReference>
<dbReference type="InterPro" id="IPR050749">
    <property type="entry name" value="Glycosyl_Hydrolase_47"/>
</dbReference>
<gene>
    <name evidence="8" type="ORF">DDE83_007318</name>
</gene>
<dbReference type="GO" id="GO:0005975">
    <property type="term" value="P:carbohydrate metabolic process"/>
    <property type="evidence" value="ECO:0007669"/>
    <property type="project" value="InterPro"/>
</dbReference>
<comment type="caution">
    <text evidence="8">The sequence shown here is derived from an EMBL/GenBank/DDBJ whole genome shotgun (WGS) entry which is preliminary data.</text>
</comment>
<organism evidence="8 9">
    <name type="scientific">Stemphylium lycopersici</name>
    <name type="common">Tomato gray leaf spot disease fungus</name>
    <name type="synonym">Thyrospora lycopersici</name>
    <dbReference type="NCBI Taxonomy" id="183478"/>
    <lineage>
        <taxon>Eukaryota</taxon>
        <taxon>Fungi</taxon>
        <taxon>Dikarya</taxon>
        <taxon>Ascomycota</taxon>
        <taxon>Pezizomycotina</taxon>
        <taxon>Dothideomycetes</taxon>
        <taxon>Pleosporomycetidae</taxon>
        <taxon>Pleosporales</taxon>
        <taxon>Pleosporineae</taxon>
        <taxon>Pleosporaceae</taxon>
        <taxon>Stemphylium</taxon>
    </lineage>
</organism>
<keyword evidence="7 8" id="KW-0326">Glycosidase</keyword>
<dbReference type="Proteomes" id="UP000249619">
    <property type="component" value="Unassembled WGS sequence"/>
</dbReference>